<sequence>MNIAQELLGITDCDIVSIVDDKKGEKSYKRVRLKYSGDTPEVCPTCGAKLYKHGNRTLEIVDTPLQGFPAVLEITVPRKRCCNESGEKHVWQPTISNVDAVRAMSTRAFRDITQRSLRNTFEDTAIDYMLSANTIKNTFVDYMKINEQSLRFATPTFIFQYACGCEQS</sequence>
<organism evidence="2">
    <name type="scientific">bioreactor metagenome</name>
    <dbReference type="NCBI Taxonomy" id="1076179"/>
    <lineage>
        <taxon>unclassified sequences</taxon>
        <taxon>metagenomes</taxon>
        <taxon>ecological metagenomes</taxon>
    </lineage>
</organism>
<reference evidence="2" key="1">
    <citation type="submission" date="2019-08" db="EMBL/GenBank/DDBJ databases">
        <authorList>
            <person name="Kucharzyk K."/>
            <person name="Murdoch R.W."/>
            <person name="Higgins S."/>
            <person name="Loffler F."/>
        </authorList>
    </citation>
    <scope>NUCLEOTIDE SEQUENCE</scope>
</reference>
<dbReference type="Pfam" id="PF14690">
    <property type="entry name" value="Zn_ribbon_ISL3"/>
    <property type="match status" value="1"/>
</dbReference>
<feature type="domain" description="Transposase IS204/IS1001/IS1096/IS1165 zinc-finger" evidence="1">
    <location>
        <begin position="40"/>
        <end position="81"/>
    </location>
</feature>
<protein>
    <recommendedName>
        <fullName evidence="1">Transposase IS204/IS1001/IS1096/IS1165 zinc-finger domain-containing protein</fullName>
    </recommendedName>
</protein>
<accession>A0A644ZYV0</accession>
<evidence type="ECO:0000259" key="1">
    <source>
        <dbReference type="Pfam" id="PF14690"/>
    </source>
</evidence>
<dbReference type="InterPro" id="IPR029261">
    <property type="entry name" value="Transposase_Znf"/>
</dbReference>
<proteinExistence type="predicted"/>
<name>A0A644ZYV0_9ZZZZ</name>
<comment type="caution">
    <text evidence="2">The sequence shown here is derived from an EMBL/GenBank/DDBJ whole genome shotgun (WGS) entry which is preliminary data.</text>
</comment>
<dbReference type="AlphaFoldDB" id="A0A644ZYV0"/>
<dbReference type="EMBL" id="VSSQ01011106">
    <property type="protein sequence ID" value="MPM46012.1"/>
    <property type="molecule type" value="Genomic_DNA"/>
</dbReference>
<evidence type="ECO:0000313" key="2">
    <source>
        <dbReference type="EMBL" id="MPM46012.1"/>
    </source>
</evidence>
<gene>
    <name evidence="2" type="ORF">SDC9_92706</name>
</gene>